<dbReference type="EMBL" id="BMAW01087786">
    <property type="protein sequence ID" value="GFS31606.1"/>
    <property type="molecule type" value="Genomic_DNA"/>
</dbReference>
<reference evidence="1" key="1">
    <citation type="submission" date="2020-08" db="EMBL/GenBank/DDBJ databases">
        <title>Multicomponent nature underlies the extraordinary mechanical properties of spider dragline silk.</title>
        <authorList>
            <person name="Kono N."/>
            <person name="Nakamura H."/>
            <person name="Mori M."/>
            <person name="Yoshida Y."/>
            <person name="Ohtoshi R."/>
            <person name="Malay A.D."/>
            <person name="Moran D.A.P."/>
            <person name="Tomita M."/>
            <person name="Numata K."/>
            <person name="Arakawa K."/>
        </authorList>
    </citation>
    <scope>NUCLEOTIDE SEQUENCE</scope>
</reference>
<name>A0A8X6K8N3_NEPPI</name>
<evidence type="ECO:0000313" key="3">
    <source>
        <dbReference type="EMBL" id="GFT97568.1"/>
    </source>
</evidence>
<organism evidence="1 4">
    <name type="scientific">Nephila pilipes</name>
    <name type="common">Giant wood spider</name>
    <name type="synonym">Nephila maculata</name>
    <dbReference type="NCBI Taxonomy" id="299642"/>
    <lineage>
        <taxon>Eukaryota</taxon>
        <taxon>Metazoa</taxon>
        <taxon>Ecdysozoa</taxon>
        <taxon>Arthropoda</taxon>
        <taxon>Chelicerata</taxon>
        <taxon>Arachnida</taxon>
        <taxon>Araneae</taxon>
        <taxon>Araneomorphae</taxon>
        <taxon>Entelegynae</taxon>
        <taxon>Araneoidea</taxon>
        <taxon>Nephilidae</taxon>
        <taxon>Nephila</taxon>
    </lineage>
</organism>
<proteinExistence type="predicted"/>
<sequence>FELFIPTRDVKRDEERERRERGSFESFVQVMSDSVTTCVKTQITETGAEDSGGD</sequence>
<comment type="caution">
    <text evidence="1">The sequence shown here is derived from an EMBL/GenBank/DDBJ whole genome shotgun (WGS) entry which is preliminary data.</text>
</comment>
<evidence type="ECO:0000313" key="2">
    <source>
        <dbReference type="EMBL" id="GFT81148.1"/>
    </source>
</evidence>
<keyword evidence="4" id="KW-1185">Reference proteome</keyword>
<gene>
    <name evidence="2" type="ORF">NPIL_347601</name>
    <name evidence="3" type="ORF">NPIL_437561</name>
    <name evidence="1" type="ORF">NPIL_486381</name>
</gene>
<evidence type="ECO:0000313" key="1">
    <source>
        <dbReference type="EMBL" id="GFS31606.1"/>
    </source>
</evidence>
<dbReference type="EMBL" id="BMAW01118701">
    <property type="protein sequence ID" value="GFT81148.1"/>
    <property type="molecule type" value="Genomic_DNA"/>
</dbReference>
<protein>
    <submittedName>
        <fullName evidence="1">Uncharacterized protein</fullName>
    </submittedName>
</protein>
<evidence type="ECO:0000313" key="4">
    <source>
        <dbReference type="Proteomes" id="UP000887013"/>
    </source>
</evidence>
<feature type="non-terminal residue" evidence="1">
    <location>
        <position position="1"/>
    </location>
</feature>
<dbReference type="EMBL" id="BMAW01026485">
    <property type="protein sequence ID" value="GFT97568.1"/>
    <property type="molecule type" value="Genomic_DNA"/>
</dbReference>
<dbReference type="Proteomes" id="UP000887013">
    <property type="component" value="Unassembled WGS sequence"/>
</dbReference>
<accession>A0A8X6K8N3</accession>
<dbReference type="AlphaFoldDB" id="A0A8X6K8N3"/>